<feature type="transmembrane region" description="Helical" evidence="7">
    <location>
        <begin position="123"/>
        <end position="145"/>
    </location>
</feature>
<proteinExistence type="inferred from homology"/>
<dbReference type="EMBL" id="CP017634">
    <property type="protein sequence ID" value="ATW28547.1"/>
    <property type="molecule type" value="Genomic_DNA"/>
</dbReference>
<organism evidence="9 10">
    <name type="scientific">Formimonas warabiya</name>
    <dbReference type="NCBI Taxonomy" id="1761012"/>
    <lineage>
        <taxon>Bacteria</taxon>
        <taxon>Bacillati</taxon>
        <taxon>Bacillota</taxon>
        <taxon>Clostridia</taxon>
        <taxon>Eubacteriales</taxon>
        <taxon>Peptococcaceae</taxon>
        <taxon>Candidatus Formimonas</taxon>
    </lineage>
</organism>
<dbReference type="PANTHER" id="PTHR43386">
    <property type="entry name" value="OLIGOPEPTIDE TRANSPORT SYSTEM PERMEASE PROTEIN APPC"/>
    <property type="match status" value="1"/>
</dbReference>
<keyword evidence="10" id="KW-1185">Reference proteome</keyword>
<dbReference type="PROSITE" id="PS50928">
    <property type="entry name" value="ABC_TM1"/>
    <property type="match status" value="1"/>
</dbReference>
<dbReference type="InterPro" id="IPR035906">
    <property type="entry name" value="MetI-like_sf"/>
</dbReference>
<dbReference type="Pfam" id="PF00528">
    <property type="entry name" value="BPD_transp_1"/>
    <property type="match status" value="1"/>
</dbReference>
<dbReference type="AlphaFoldDB" id="A0A3G1L1K4"/>
<dbReference type="InterPro" id="IPR025966">
    <property type="entry name" value="OppC_N"/>
</dbReference>
<dbReference type="GO" id="GO:0055085">
    <property type="term" value="P:transmembrane transport"/>
    <property type="evidence" value="ECO:0007669"/>
    <property type="project" value="InterPro"/>
</dbReference>
<evidence type="ECO:0000256" key="4">
    <source>
        <dbReference type="ARBA" id="ARBA00022692"/>
    </source>
</evidence>
<dbReference type="KEGG" id="fwa:DCMF_11275"/>
<comment type="subcellular location">
    <subcellularLocation>
        <location evidence="1 7">Cell membrane</location>
        <topology evidence="1 7">Multi-pass membrane protein</topology>
    </subcellularLocation>
</comment>
<dbReference type="InterPro" id="IPR050366">
    <property type="entry name" value="BP-dependent_transpt_permease"/>
</dbReference>
<feature type="transmembrane region" description="Helical" evidence="7">
    <location>
        <begin position="257"/>
        <end position="282"/>
    </location>
</feature>
<keyword evidence="4 7" id="KW-0812">Transmembrane</keyword>
<evidence type="ECO:0000259" key="8">
    <source>
        <dbReference type="PROSITE" id="PS50928"/>
    </source>
</evidence>
<dbReference type="SUPFAM" id="SSF161098">
    <property type="entry name" value="MetI-like"/>
    <property type="match status" value="1"/>
</dbReference>
<evidence type="ECO:0000256" key="3">
    <source>
        <dbReference type="ARBA" id="ARBA00022475"/>
    </source>
</evidence>
<gene>
    <name evidence="9" type="ORF">DCMF_11275</name>
</gene>
<comment type="similarity">
    <text evidence="7">Belongs to the binding-protein-dependent transport system permease family.</text>
</comment>
<dbReference type="Pfam" id="PF12911">
    <property type="entry name" value="OppC_N"/>
    <property type="match status" value="1"/>
</dbReference>
<reference evidence="9 10" key="1">
    <citation type="submission" date="2016-10" db="EMBL/GenBank/DDBJ databases">
        <title>Complete Genome Sequence of Peptococcaceae strain DCMF.</title>
        <authorList>
            <person name="Edwards R.J."/>
            <person name="Holland S.I."/>
            <person name="Deshpande N.P."/>
            <person name="Wong Y.K."/>
            <person name="Ertan H."/>
            <person name="Manefield M."/>
            <person name="Russell T.L."/>
            <person name="Lee M.J."/>
        </authorList>
    </citation>
    <scope>NUCLEOTIDE SEQUENCE [LARGE SCALE GENOMIC DNA]</scope>
    <source>
        <strain evidence="9 10">DCMF</strain>
    </source>
</reference>
<dbReference type="Gene3D" id="1.10.3720.10">
    <property type="entry name" value="MetI-like"/>
    <property type="match status" value="1"/>
</dbReference>
<keyword evidence="2 7" id="KW-0813">Transport</keyword>
<dbReference type="PANTHER" id="PTHR43386:SF1">
    <property type="entry name" value="D,D-DIPEPTIDE TRANSPORT SYSTEM PERMEASE PROTEIN DDPC-RELATED"/>
    <property type="match status" value="1"/>
</dbReference>
<dbReference type="Proteomes" id="UP000323521">
    <property type="component" value="Chromosome"/>
</dbReference>
<protein>
    <recommendedName>
        <fullName evidence="8">ABC transmembrane type-1 domain-containing protein</fullName>
    </recommendedName>
</protein>
<evidence type="ECO:0000256" key="6">
    <source>
        <dbReference type="ARBA" id="ARBA00023136"/>
    </source>
</evidence>
<feature type="transmembrane region" description="Helical" evidence="7">
    <location>
        <begin position="29"/>
        <end position="49"/>
    </location>
</feature>
<evidence type="ECO:0000256" key="2">
    <source>
        <dbReference type="ARBA" id="ARBA00022448"/>
    </source>
</evidence>
<evidence type="ECO:0000313" key="9">
    <source>
        <dbReference type="EMBL" id="ATW28547.1"/>
    </source>
</evidence>
<evidence type="ECO:0000256" key="5">
    <source>
        <dbReference type="ARBA" id="ARBA00022989"/>
    </source>
</evidence>
<evidence type="ECO:0000256" key="1">
    <source>
        <dbReference type="ARBA" id="ARBA00004651"/>
    </source>
</evidence>
<feature type="domain" description="ABC transmembrane type-1" evidence="8">
    <location>
        <begin position="88"/>
        <end position="279"/>
    </location>
</feature>
<keyword evidence="6 7" id="KW-0472">Membrane</keyword>
<name>A0A3G1L1K4_FORW1</name>
<keyword evidence="5 7" id="KW-1133">Transmembrane helix</keyword>
<dbReference type="InterPro" id="IPR000515">
    <property type="entry name" value="MetI-like"/>
</dbReference>
<feature type="transmembrane region" description="Helical" evidence="7">
    <location>
        <begin position="205"/>
        <end position="223"/>
    </location>
</feature>
<dbReference type="CDD" id="cd06261">
    <property type="entry name" value="TM_PBP2"/>
    <property type="match status" value="1"/>
</dbReference>
<evidence type="ECO:0000256" key="7">
    <source>
        <dbReference type="RuleBase" id="RU363032"/>
    </source>
</evidence>
<feature type="transmembrane region" description="Helical" evidence="7">
    <location>
        <begin position="92"/>
        <end position="116"/>
    </location>
</feature>
<evidence type="ECO:0000313" key="10">
    <source>
        <dbReference type="Proteomes" id="UP000323521"/>
    </source>
</evidence>
<keyword evidence="3" id="KW-1003">Cell membrane</keyword>
<dbReference type="GO" id="GO:0005886">
    <property type="term" value="C:plasma membrane"/>
    <property type="evidence" value="ECO:0007669"/>
    <property type="project" value="UniProtKB-SubCell"/>
</dbReference>
<sequence>MINDQASRALWKKNLHAFWQDYRQNTMGVIGLTVLAVFALLAVFGPILISSSGKVAELDQLLLPPSGAHWLGTDDMGKDVFFELIQGARVSMLVGVTATLMSMLIGAVTGITAGYYGKRIDAVLMRITDIFLVIPWLPLMLVLAAMLGSNIWTIIFVIGITSWAGTARIIRSQTLSCKERPYVERARAIGSGDVHIMTTHILPNVFPLIFANTVLVAAVAIISETTLSFLGMGDPTRASWGMMLHYAFATGATTLGAWWWLVPPGLCVVLVVLSFTYVGYALDELFNPRLRRR</sequence>
<feature type="transmembrane region" description="Helical" evidence="7">
    <location>
        <begin position="151"/>
        <end position="170"/>
    </location>
</feature>
<accession>A0A3G1L1K4</accession>